<evidence type="ECO:0000313" key="7">
    <source>
        <dbReference type="Proteomes" id="UP000031838"/>
    </source>
</evidence>
<keyword evidence="2 6" id="KW-0032">Aminotransferase</keyword>
<dbReference type="SUPFAM" id="SSF53383">
    <property type="entry name" value="PLP-dependent transferases"/>
    <property type="match status" value="1"/>
</dbReference>
<evidence type="ECO:0000256" key="2">
    <source>
        <dbReference type="ARBA" id="ARBA00022576"/>
    </source>
</evidence>
<dbReference type="InterPro" id="IPR015422">
    <property type="entry name" value="PyrdxlP-dep_Trfase_small"/>
</dbReference>
<dbReference type="InterPro" id="IPR015424">
    <property type="entry name" value="PyrdxlP-dep_Trfase"/>
</dbReference>
<dbReference type="PANTHER" id="PTHR11986">
    <property type="entry name" value="AMINOTRANSFERASE CLASS III"/>
    <property type="match status" value="1"/>
</dbReference>
<dbReference type="GO" id="GO:0042802">
    <property type="term" value="F:identical protein binding"/>
    <property type="evidence" value="ECO:0007669"/>
    <property type="project" value="TreeGrafter"/>
</dbReference>
<dbReference type="HOGENOM" id="CLU_016922_4_0_4"/>
<dbReference type="InterPro" id="IPR050103">
    <property type="entry name" value="Class-III_PLP-dep_AT"/>
</dbReference>
<dbReference type="GO" id="GO:0008483">
    <property type="term" value="F:transaminase activity"/>
    <property type="evidence" value="ECO:0007669"/>
    <property type="project" value="UniProtKB-KW"/>
</dbReference>
<evidence type="ECO:0000256" key="1">
    <source>
        <dbReference type="ARBA" id="ARBA00001933"/>
    </source>
</evidence>
<evidence type="ECO:0000313" key="6">
    <source>
        <dbReference type="EMBL" id="AJK49270.1"/>
    </source>
</evidence>
<keyword evidence="4 5" id="KW-0663">Pyridoxal phosphate</keyword>
<keyword evidence="3 6" id="KW-0808">Transferase</keyword>
<keyword evidence="7" id="KW-1185">Reference proteome</keyword>
<dbReference type="AlphaFoldDB" id="A0A0B6S7L5"/>
<sequence length="381" mass="39949">MTARDALPPLAGQIQSAEGEILIDGGGRRIVDLASGGLGFGLPDIIGKVREQAALMGLSNRVMMSEPLLRLCRELAALLPPTLSNAYVCSSGDEAFEGALKLCKGLRPELRCLAHVRGSEFGSLSYGRCLEDPDGHAALRRFLGLDTLTIECDGPLPSAAELGRCFALCYSPLVRRPDGALVPLAADRLRRIAALARAAKVPLVCQASEICLGASGVMFGHEASGTDPDILVLGGALGGRAIPVGCYLTSAERAYRVYGRSSPAKHGSTTGGNPLSCVAALAALEHATRHDAPARFRALGQRIADALAGHVSSVTGGIVNLRLPDGIDAESLPQRLLAAGVLVRAPRGRTLTLYPSAVTRTPTLNDALDTIRRSFDEHRNA</sequence>
<dbReference type="GO" id="GO:0030170">
    <property type="term" value="F:pyridoxal phosphate binding"/>
    <property type="evidence" value="ECO:0007669"/>
    <property type="project" value="InterPro"/>
</dbReference>
<name>A0A0B6S7L5_BURPL</name>
<dbReference type="InterPro" id="IPR015421">
    <property type="entry name" value="PyrdxlP-dep_Trfase_major"/>
</dbReference>
<dbReference type="PANTHER" id="PTHR11986:SF79">
    <property type="entry name" value="ACETYLORNITHINE AMINOTRANSFERASE, MITOCHONDRIAL"/>
    <property type="match status" value="1"/>
</dbReference>
<dbReference type="KEGG" id="bgp:BGL_2c11920"/>
<evidence type="ECO:0000256" key="3">
    <source>
        <dbReference type="ARBA" id="ARBA00022679"/>
    </source>
</evidence>
<dbReference type="Pfam" id="PF00202">
    <property type="entry name" value="Aminotran_3"/>
    <property type="match status" value="2"/>
</dbReference>
<comment type="cofactor">
    <cofactor evidence="1">
        <name>pyridoxal 5'-phosphate</name>
        <dbReference type="ChEBI" id="CHEBI:597326"/>
    </cofactor>
</comment>
<dbReference type="RefSeq" id="WP_052498436.1">
    <property type="nucleotide sequence ID" value="NZ_CP002581.1"/>
</dbReference>
<dbReference type="EMBL" id="CP002581">
    <property type="protein sequence ID" value="AJK49270.1"/>
    <property type="molecule type" value="Genomic_DNA"/>
</dbReference>
<gene>
    <name evidence="6" type="ORF">BGL_2c11920</name>
</gene>
<dbReference type="Gene3D" id="3.90.1150.10">
    <property type="entry name" value="Aspartate Aminotransferase, domain 1"/>
    <property type="match status" value="2"/>
</dbReference>
<evidence type="ECO:0000256" key="4">
    <source>
        <dbReference type="ARBA" id="ARBA00022898"/>
    </source>
</evidence>
<accession>A0A0B6S7L5</accession>
<reference evidence="7" key="1">
    <citation type="submission" date="2011-03" db="EMBL/GenBank/DDBJ databases">
        <authorList>
            <person name="Voget S."/>
            <person name="Streit W.R."/>
            <person name="Jaeger K.E."/>
            <person name="Daniel R."/>
        </authorList>
    </citation>
    <scope>NUCLEOTIDE SEQUENCE [LARGE SCALE GENOMIC DNA]</scope>
    <source>
        <strain evidence="7">PG1</strain>
    </source>
</reference>
<proteinExistence type="inferred from homology"/>
<dbReference type="Proteomes" id="UP000031838">
    <property type="component" value="Chromosome 2"/>
</dbReference>
<dbReference type="InterPro" id="IPR005814">
    <property type="entry name" value="Aminotrans_3"/>
</dbReference>
<organism evidence="6 7">
    <name type="scientific">Burkholderia plantarii</name>
    <dbReference type="NCBI Taxonomy" id="41899"/>
    <lineage>
        <taxon>Bacteria</taxon>
        <taxon>Pseudomonadati</taxon>
        <taxon>Pseudomonadota</taxon>
        <taxon>Betaproteobacteria</taxon>
        <taxon>Burkholderiales</taxon>
        <taxon>Burkholderiaceae</taxon>
        <taxon>Burkholderia</taxon>
    </lineage>
</organism>
<comment type="similarity">
    <text evidence="5">Belongs to the class-III pyridoxal-phosphate-dependent aminotransferase family.</text>
</comment>
<dbReference type="Gene3D" id="3.40.640.10">
    <property type="entry name" value="Type I PLP-dependent aspartate aminotransferase-like (Major domain)"/>
    <property type="match status" value="2"/>
</dbReference>
<dbReference type="EC" id="2.6.1.-" evidence="6"/>
<protein>
    <submittedName>
        <fullName evidence="6">Aminotransferase</fullName>
        <ecNumber evidence="6">2.6.1.-</ecNumber>
    </submittedName>
</protein>
<reference evidence="6 7" key="2">
    <citation type="journal article" date="2016" name="Appl. Microbiol. Biotechnol.">
        <title>Mutations improving production and secretion of extracellular lipase by Burkholderia glumae PG1.</title>
        <authorList>
            <person name="Knapp A."/>
            <person name="Voget S."/>
            <person name="Gao R."/>
            <person name="Zaburannyi N."/>
            <person name="Krysciak D."/>
            <person name="Breuer M."/>
            <person name="Hauer B."/>
            <person name="Streit W.R."/>
            <person name="Muller R."/>
            <person name="Daniel R."/>
            <person name="Jaeger K.E."/>
        </authorList>
    </citation>
    <scope>NUCLEOTIDE SEQUENCE [LARGE SCALE GENOMIC DNA]</scope>
    <source>
        <strain evidence="6 7">PG1</strain>
    </source>
</reference>
<evidence type="ECO:0000256" key="5">
    <source>
        <dbReference type="RuleBase" id="RU003560"/>
    </source>
</evidence>